<dbReference type="Proteomes" id="UP000827986">
    <property type="component" value="Unassembled WGS sequence"/>
</dbReference>
<reference evidence="2" key="1">
    <citation type="submission" date="2021-09" db="EMBL/GenBank/DDBJ databases">
        <title>The genome of Mauremys mutica provides insights into the evolution of semi-aquatic lifestyle.</title>
        <authorList>
            <person name="Gong S."/>
            <person name="Gao Y."/>
        </authorList>
    </citation>
    <scope>NUCLEOTIDE SEQUENCE</scope>
    <source>
        <strain evidence="2">MM-2020</strain>
        <tissue evidence="2">Muscle</tissue>
    </source>
</reference>
<sequence>MNQRAQVSAQCTGVHITRTSAELAGLRHLHREAKGPGDHVKWERSTQWPGAVREEASPGLGLTGAFQPQGCQPLNHKVIKNKVTHGKAVRGGRDRCSAVHGAGGLPRSASEGPVPSKKCQ</sequence>
<feature type="region of interest" description="Disordered" evidence="1">
    <location>
        <begin position="84"/>
        <end position="120"/>
    </location>
</feature>
<evidence type="ECO:0000313" key="2">
    <source>
        <dbReference type="EMBL" id="KAH1175218.1"/>
    </source>
</evidence>
<comment type="caution">
    <text evidence="2">The sequence shown here is derived from an EMBL/GenBank/DDBJ whole genome shotgun (WGS) entry which is preliminary data.</text>
</comment>
<dbReference type="EMBL" id="JAHDVG010000478">
    <property type="protein sequence ID" value="KAH1175218.1"/>
    <property type="molecule type" value="Genomic_DNA"/>
</dbReference>
<accession>A0A9D3X910</accession>
<dbReference type="AlphaFoldDB" id="A0A9D3X910"/>
<protein>
    <submittedName>
        <fullName evidence="2">Uncharacterized protein</fullName>
    </submittedName>
</protein>
<gene>
    <name evidence="2" type="ORF">KIL84_021632</name>
</gene>
<proteinExistence type="predicted"/>
<evidence type="ECO:0000256" key="1">
    <source>
        <dbReference type="SAM" id="MobiDB-lite"/>
    </source>
</evidence>
<evidence type="ECO:0000313" key="3">
    <source>
        <dbReference type="Proteomes" id="UP000827986"/>
    </source>
</evidence>
<keyword evidence="3" id="KW-1185">Reference proteome</keyword>
<name>A0A9D3X910_9SAUR</name>
<organism evidence="2 3">
    <name type="scientific">Mauremys mutica</name>
    <name type="common">yellowpond turtle</name>
    <dbReference type="NCBI Taxonomy" id="74926"/>
    <lineage>
        <taxon>Eukaryota</taxon>
        <taxon>Metazoa</taxon>
        <taxon>Chordata</taxon>
        <taxon>Craniata</taxon>
        <taxon>Vertebrata</taxon>
        <taxon>Euteleostomi</taxon>
        <taxon>Archelosauria</taxon>
        <taxon>Testudinata</taxon>
        <taxon>Testudines</taxon>
        <taxon>Cryptodira</taxon>
        <taxon>Durocryptodira</taxon>
        <taxon>Testudinoidea</taxon>
        <taxon>Geoemydidae</taxon>
        <taxon>Geoemydinae</taxon>
        <taxon>Mauremys</taxon>
    </lineage>
</organism>